<evidence type="ECO:0000256" key="3">
    <source>
        <dbReference type="ARBA" id="ARBA00023082"/>
    </source>
</evidence>
<evidence type="ECO:0000313" key="8">
    <source>
        <dbReference type="Proteomes" id="UP000243494"/>
    </source>
</evidence>
<dbReference type="InterPro" id="IPR013325">
    <property type="entry name" value="RNA_pol_sigma_r2"/>
</dbReference>
<feature type="domain" description="RNA polymerase sigma-70 region 2" evidence="5">
    <location>
        <begin position="15"/>
        <end position="74"/>
    </location>
</feature>
<dbReference type="SUPFAM" id="SSF88946">
    <property type="entry name" value="Sigma2 domain of RNA polymerase sigma factors"/>
    <property type="match status" value="1"/>
</dbReference>
<evidence type="ECO:0000259" key="6">
    <source>
        <dbReference type="Pfam" id="PF08281"/>
    </source>
</evidence>
<evidence type="ECO:0000259" key="5">
    <source>
        <dbReference type="Pfam" id="PF04542"/>
    </source>
</evidence>
<feature type="domain" description="RNA polymerase sigma factor 70 region 4 type 2" evidence="6">
    <location>
        <begin position="97"/>
        <end position="148"/>
    </location>
</feature>
<dbReference type="InterPro" id="IPR014284">
    <property type="entry name" value="RNA_pol_sigma-70_dom"/>
</dbReference>
<accession>A0A371IPT7</accession>
<proteinExistence type="inferred from homology"/>
<dbReference type="InterPro" id="IPR013249">
    <property type="entry name" value="RNA_pol_sigma70_r4_t2"/>
</dbReference>
<dbReference type="GO" id="GO:0003677">
    <property type="term" value="F:DNA binding"/>
    <property type="evidence" value="ECO:0007669"/>
    <property type="project" value="InterPro"/>
</dbReference>
<dbReference type="NCBIfam" id="TIGR02937">
    <property type="entry name" value="sigma70-ECF"/>
    <property type="match status" value="1"/>
</dbReference>
<dbReference type="PANTHER" id="PTHR43133:SF51">
    <property type="entry name" value="RNA POLYMERASE SIGMA FACTOR"/>
    <property type="match status" value="1"/>
</dbReference>
<comment type="similarity">
    <text evidence="1">Belongs to the sigma-70 factor family. ECF subfamily.</text>
</comment>
<dbReference type="InterPro" id="IPR039425">
    <property type="entry name" value="RNA_pol_sigma-70-like"/>
</dbReference>
<dbReference type="PANTHER" id="PTHR43133">
    <property type="entry name" value="RNA POLYMERASE ECF-TYPE SIGMA FACTO"/>
    <property type="match status" value="1"/>
</dbReference>
<keyword evidence="2" id="KW-0805">Transcription regulation</keyword>
<dbReference type="InterPro" id="IPR013324">
    <property type="entry name" value="RNA_pol_sigma_r3/r4-like"/>
</dbReference>
<evidence type="ECO:0000256" key="4">
    <source>
        <dbReference type="ARBA" id="ARBA00023163"/>
    </source>
</evidence>
<gene>
    <name evidence="7" type="ORF">CHF27_013205</name>
</gene>
<protein>
    <submittedName>
        <fullName evidence="7">RNA polymerase sigma factor</fullName>
    </submittedName>
</protein>
<dbReference type="Gene3D" id="1.10.1740.10">
    <property type="match status" value="1"/>
</dbReference>
<comment type="caution">
    <text evidence="7">The sequence shown here is derived from an EMBL/GenBank/DDBJ whole genome shotgun (WGS) entry which is preliminary data.</text>
</comment>
<dbReference type="CDD" id="cd06171">
    <property type="entry name" value="Sigma70_r4"/>
    <property type="match status" value="1"/>
</dbReference>
<organism evidence="7 8">
    <name type="scientific">Romboutsia maritimum</name>
    <dbReference type="NCBI Taxonomy" id="2020948"/>
    <lineage>
        <taxon>Bacteria</taxon>
        <taxon>Bacillati</taxon>
        <taxon>Bacillota</taxon>
        <taxon>Clostridia</taxon>
        <taxon>Peptostreptococcales</taxon>
        <taxon>Peptostreptococcaceae</taxon>
        <taxon>Romboutsia</taxon>
    </lineage>
</organism>
<evidence type="ECO:0000313" key="7">
    <source>
        <dbReference type="EMBL" id="RDY22483.1"/>
    </source>
</evidence>
<dbReference type="OrthoDB" id="9782703at2"/>
<keyword evidence="4" id="KW-0804">Transcription</keyword>
<dbReference type="Pfam" id="PF04542">
    <property type="entry name" value="Sigma70_r2"/>
    <property type="match status" value="1"/>
</dbReference>
<dbReference type="GO" id="GO:0006352">
    <property type="term" value="P:DNA-templated transcription initiation"/>
    <property type="evidence" value="ECO:0007669"/>
    <property type="project" value="InterPro"/>
</dbReference>
<name>A0A371IPT7_9FIRM</name>
<dbReference type="AlphaFoldDB" id="A0A371IPT7"/>
<dbReference type="InterPro" id="IPR007627">
    <property type="entry name" value="RNA_pol_sigma70_r2"/>
</dbReference>
<dbReference type="GO" id="GO:0016987">
    <property type="term" value="F:sigma factor activity"/>
    <property type="evidence" value="ECO:0007669"/>
    <property type="project" value="UniProtKB-KW"/>
</dbReference>
<dbReference type="InterPro" id="IPR036388">
    <property type="entry name" value="WH-like_DNA-bd_sf"/>
</dbReference>
<keyword evidence="8" id="KW-1185">Reference proteome</keyword>
<evidence type="ECO:0000256" key="2">
    <source>
        <dbReference type="ARBA" id="ARBA00023015"/>
    </source>
</evidence>
<dbReference type="RefSeq" id="WP_095405268.1">
    <property type="nucleotide sequence ID" value="NZ_NOJZ02000049.1"/>
</dbReference>
<keyword evidence="3" id="KW-0731">Sigma factor</keyword>
<evidence type="ECO:0000256" key="1">
    <source>
        <dbReference type="ARBA" id="ARBA00010641"/>
    </source>
</evidence>
<dbReference type="SUPFAM" id="SSF88659">
    <property type="entry name" value="Sigma3 and sigma4 domains of RNA polymerase sigma factors"/>
    <property type="match status" value="1"/>
</dbReference>
<sequence>MNKNTFIDKVLEAESTLYHVSKSILINEKDCEDAVQGAILKAYDKLNTLKEEQYFKTWLIRILINECYSLKRREHPTVSYEEFFAFTKDDDKEDYSELYLAIKKLPQRIRITIVLYYIEGYSVEEIKDILKVPSGTVKSRLSKGRKLLKRKLKHMEVTYEKL</sequence>
<reference evidence="7 8" key="1">
    <citation type="journal article" date="2017" name="Genome Announc.">
        <title>Draft Genome Sequence of Romboutsia maritimum sp. nov. Strain CCRI-22766(T), Isolated from Coastal Estuarine Mud.</title>
        <authorList>
            <person name="Maheux A.F."/>
            <person name="Boudreau D.K."/>
            <person name="Berube E."/>
            <person name="Boissinot M."/>
            <person name="Raymond F."/>
            <person name="Brodeur S."/>
            <person name="Corbeil J."/>
            <person name="Brightwell G."/>
            <person name="Broda D."/>
            <person name="Omar R.F."/>
            <person name="Bergeron M.G."/>
        </authorList>
    </citation>
    <scope>NUCLEOTIDE SEQUENCE [LARGE SCALE GENOMIC DNA]</scope>
    <source>
        <strain evidence="7 8">CCRI-22766</strain>
    </source>
</reference>
<dbReference type="Pfam" id="PF08281">
    <property type="entry name" value="Sigma70_r4_2"/>
    <property type="match status" value="1"/>
</dbReference>
<dbReference type="EMBL" id="NOJZ02000049">
    <property type="protein sequence ID" value="RDY22483.1"/>
    <property type="molecule type" value="Genomic_DNA"/>
</dbReference>
<dbReference type="Proteomes" id="UP000243494">
    <property type="component" value="Unassembled WGS sequence"/>
</dbReference>
<dbReference type="Gene3D" id="1.10.10.10">
    <property type="entry name" value="Winged helix-like DNA-binding domain superfamily/Winged helix DNA-binding domain"/>
    <property type="match status" value="1"/>
</dbReference>